<keyword evidence="1" id="KW-1133">Transmembrane helix</keyword>
<evidence type="ECO:0000259" key="2">
    <source>
        <dbReference type="PROSITE" id="PS50234"/>
    </source>
</evidence>
<dbReference type="Pfam" id="PF00092">
    <property type="entry name" value="VWA"/>
    <property type="match status" value="1"/>
</dbReference>
<proteinExistence type="evidence at transcript level"/>
<evidence type="ECO:0000313" key="3">
    <source>
        <dbReference type="EMBL" id="AFK78213.1"/>
    </source>
</evidence>
<dbReference type="InterPro" id="IPR002035">
    <property type="entry name" value="VWF_A"/>
</dbReference>
<feature type="transmembrane region" description="Helical" evidence="1">
    <location>
        <begin position="26"/>
        <end position="50"/>
    </location>
</feature>
<name>I3VFQ7_9EUPU</name>
<dbReference type="AlphaFoldDB" id="I3VFQ7"/>
<dbReference type="SUPFAM" id="SSF53300">
    <property type="entry name" value="vWA-like"/>
    <property type="match status" value="1"/>
</dbReference>
<accession>I3VFQ7</accession>
<dbReference type="PROSITE" id="PS50234">
    <property type="entry name" value="VWFA"/>
    <property type="match status" value="1"/>
</dbReference>
<dbReference type="EMBL" id="JQ764760">
    <property type="protein sequence ID" value="AFK78213.1"/>
    <property type="molecule type" value="mRNA"/>
</dbReference>
<protein>
    <submittedName>
        <fullName evidence="3">Matrilin-like protein</fullName>
    </submittedName>
</protein>
<sequence length="226" mass="24673">MGTPDIGNPEYFRPSSPDLTLDPKLFIMQILAIFSLAALLSCATSTIAWLPPSPARNVYFLLDIASDHLGYFKLQQNIFEGLFNQLRNIISGTRVGVITFDENVQQLIKLDSNLKLADITTTKVTVRNLGNVFIEINIRDLFSPSEGGLPNASNVIVVFIRGRISDNANAIAAANRLRAKPIRIIYVVIGTDVDLTLAGLASSTDIVLATDVVEVDGYVQLVLNKL</sequence>
<organism evidence="3">
    <name type="scientific">Arion lusitanicus</name>
    <dbReference type="NCBI Taxonomy" id="236853"/>
    <lineage>
        <taxon>Eukaryota</taxon>
        <taxon>Metazoa</taxon>
        <taxon>Spiralia</taxon>
        <taxon>Lophotrochozoa</taxon>
        <taxon>Mollusca</taxon>
        <taxon>Gastropoda</taxon>
        <taxon>Heterobranchia</taxon>
        <taxon>Euthyneura</taxon>
        <taxon>Panpulmonata</taxon>
        <taxon>Eupulmonata</taxon>
        <taxon>Stylommatophora</taxon>
        <taxon>Helicina</taxon>
        <taxon>Arionoidea</taxon>
        <taxon>Arionidae</taxon>
        <taxon>Arion</taxon>
    </lineage>
</organism>
<evidence type="ECO:0000256" key="1">
    <source>
        <dbReference type="SAM" id="Phobius"/>
    </source>
</evidence>
<dbReference type="InterPro" id="IPR036465">
    <property type="entry name" value="vWFA_dom_sf"/>
</dbReference>
<dbReference type="Gene3D" id="3.40.50.410">
    <property type="entry name" value="von Willebrand factor, type A domain"/>
    <property type="match status" value="1"/>
</dbReference>
<reference evidence="3" key="1">
    <citation type="submission" date="2012-03" db="EMBL/GenBank/DDBJ databases">
        <authorList>
            <person name="Taus C."/>
            <person name="Lucini C.B."/>
            <person name="Grabherr R."/>
            <person name="Staudacher E."/>
        </authorList>
    </citation>
    <scope>NUCLEOTIDE SEQUENCE</scope>
</reference>
<feature type="domain" description="VWFA" evidence="2">
    <location>
        <begin position="57"/>
        <end position="226"/>
    </location>
</feature>
<keyword evidence="1" id="KW-0812">Transmembrane</keyword>
<keyword evidence="1" id="KW-0472">Membrane</keyword>